<dbReference type="OrthoDB" id="4760165at2"/>
<keyword evidence="1" id="KW-0812">Transmembrane</keyword>
<evidence type="ECO:0008006" key="4">
    <source>
        <dbReference type="Google" id="ProtNLM"/>
    </source>
</evidence>
<proteinExistence type="predicted"/>
<dbReference type="PIRSF" id="PIRSF007580">
    <property type="entry name" value="UCP07580"/>
    <property type="match status" value="1"/>
</dbReference>
<name>A0A1H1AZ93_9ACTN</name>
<keyword evidence="3" id="KW-1185">Reference proteome</keyword>
<organism evidence="2 3">
    <name type="scientific">Tsukamurella pulmonis</name>
    <dbReference type="NCBI Taxonomy" id="47312"/>
    <lineage>
        <taxon>Bacteria</taxon>
        <taxon>Bacillati</taxon>
        <taxon>Actinomycetota</taxon>
        <taxon>Actinomycetes</taxon>
        <taxon>Mycobacteriales</taxon>
        <taxon>Tsukamurellaceae</taxon>
        <taxon>Tsukamurella</taxon>
    </lineage>
</organism>
<evidence type="ECO:0000313" key="3">
    <source>
        <dbReference type="Proteomes" id="UP000183053"/>
    </source>
</evidence>
<feature type="transmembrane region" description="Helical" evidence="1">
    <location>
        <begin position="131"/>
        <end position="153"/>
    </location>
</feature>
<dbReference type="PANTHER" id="PTHR39456">
    <property type="entry name" value="METAL-DEPENDENT HYDROLASE"/>
    <property type="match status" value="1"/>
</dbReference>
<keyword evidence="1" id="KW-0472">Membrane</keyword>
<dbReference type="PANTHER" id="PTHR39456:SF1">
    <property type="entry name" value="METAL-DEPENDENT HYDROLASE"/>
    <property type="match status" value="1"/>
</dbReference>
<dbReference type="AlphaFoldDB" id="A0A1H1AZ93"/>
<gene>
    <name evidence="2" type="ORF">SAMN04489765_0457</name>
</gene>
<dbReference type="Proteomes" id="UP000183053">
    <property type="component" value="Unassembled WGS sequence"/>
</dbReference>
<accession>A0A1H1AZ93</accession>
<evidence type="ECO:0000256" key="1">
    <source>
        <dbReference type="SAM" id="Phobius"/>
    </source>
</evidence>
<protein>
    <recommendedName>
        <fullName evidence="4">Metal-dependent hydrolase</fullName>
    </recommendedName>
</protein>
<reference evidence="3" key="1">
    <citation type="submission" date="2016-10" db="EMBL/GenBank/DDBJ databases">
        <authorList>
            <person name="Varghese N."/>
            <person name="Submissions S."/>
        </authorList>
    </citation>
    <scope>NUCLEOTIDE SEQUENCE [LARGE SCALE GENOMIC DNA]</scope>
    <source>
        <strain evidence="3">DSM 44142</strain>
    </source>
</reference>
<dbReference type="InterPro" id="IPR016516">
    <property type="entry name" value="UCP07580"/>
</dbReference>
<dbReference type="STRING" id="47312.SAMN04489765_0457"/>
<feature type="transmembrane region" description="Helical" evidence="1">
    <location>
        <begin position="199"/>
        <end position="221"/>
    </location>
</feature>
<dbReference type="EMBL" id="FNLF01000002">
    <property type="protein sequence ID" value="SDQ44970.1"/>
    <property type="molecule type" value="Genomic_DNA"/>
</dbReference>
<sequence length="289" mass="33073">MDALDIGPLQLKAREVEFDLSETPLHWIPGEPAASHCVSAYHLLFPEVERFFIAAFREALPDIEDARLREDVLGFIGQETMHANAHEESLDDFFHRNGIDPEPLLEQARFVLDRLLGPREFRSASAARRHLVFRLAVTAALENFTAFLGHFVLNCAWDDRGADPNMVALFRWHGAEEMEHRNVAYDVAMYFDPRYSRRVITMLMTFPLTVWLSCRFIWYLVRHDPAAPQSRLRVLWHAIRAGRRGLLPSLTTILGSAVDYLRPGFRPDDTGSMAQALSYLATIEPRRAS</sequence>
<keyword evidence="1" id="KW-1133">Transmembrane helix</keyword>
<dbReference type="Pfam" id="PF10118">
    <property type="entry name" value="Metal_hydrol"/>
    <property type="match status" value="1"/>
</dbReference>
<evidence type="ECO:0000313" key="2">
    <source>
        <dbReference type="EMBL" id="SDQ44970.1"/>
    </source>
</evidence>